<evidence type="ECO:0000313" key="5">
    <source>
        <dbReference type="EMBL" id="GAX23240.1"/>
    </source>
</evidence>
<dbReference type="PANTHER" id="PTHR16305">
    <property type="entry name" value="TESTICULAR SOLUBLE ADENYLYL CYCLASE"/>
    <property type="match status" value="1"/>
</dbReference>
<dbReference type="GO" id="GO:0035556">
    <property type="term" value="P:intracellular signal transduction"/>
    <property type="evidence" value="ECO:0007669"/>
    <property type="project" value="InterPro"/>
</dbReference>
<evidence type="ECO:0000256" key="2">
    <source>
        <dbReference type="ARBA" id="ARBA00022840"/>
    </source>
</evidence>
<evidence type="ECO:0000256" key="3">
    <source>
        <dbReference type="SAM" id="MobiDB-lite"/>
    </source>
</evidence>
<feature type="region of interest" description="Disordered" evidence="3">
    <location>
        <begin position="94"/>
        <end position="120"/>
    </location>
</feature>
<dbReference type="OrthoDB" id="43783at2759"/>
<evidence type="ECO:0000256" key="1">
    <source>
        <dbReference type="ARBA" id="ARBA00022741"/>
    </source>
</evidence>
<feature type="compositionally biased region" description="Low complexity" evidence="3">
    <location>
        <begin position="947"/>
        <end position="969"/>
    </location>
</feature>
<comment type="caution">
    <text evidence="5">The sequence shown here is derived from an EMBL/GenBank/DDBJ whole genome shotgun (WGS) entry which is preliminary data.</text>
</comment>
<feature type="compositionally biased region" description="Basic residues" evidence="3">
    <location>
        <begin position="240"/>
        <end position="249"/>
    </location>
</feature>
<dbReference type="GO" id="GO:0004016">
    <property type="term" value="F:adenylate cyclase activity"/>
    <property type="evidence" value="ECO:0007669"/>
    <property type="project" value="TreeGrafter"/>
</dbReference>
<dbReference type="SUPFAM" id="SSF55073">
    <property type="entry name" value="Nucleotide cyclase"/>
    <property type="match status" value="2"/>
</dbReference>
<dbReference type="GO" id="GO:0005737">
    <property type="term" value="C:cytoplasm"/>
    <property type="evidence" value="ECO:0007669"/>
    <property type="project" value="TreeGrafter"/>
</dbReference>
<feature type="domain" description="Guanylate cyclase" evidence="4">
    <location>
        <begin position="302"/>
        <end position="355"/>
    </location>
</feature>
<dbReference type="CDD" id="cd07302">
    <property type="entry name" value="CHD"/>
    <property type="match status" value="2"/>
</dbReference>
<organism evidence="5 6">
    <name type="scientific">Fistulifera solaris</name>
    <name type="common">Oleaginous diatom</name>
    <dbReference type="NCBI Taxonomy" id="1519565"/>
    <lineage>
        <taxon>Eukaryota</taxon>
        <taxon>Sar</taxon>
        <taxon>Stramenopiles</taxon>
        <taxon>Ochrophyta</taxon>
        <taxon>Bacillariophyta</taxon>
        <taxon>Bacillariophyceae</taxon>
        <taxon>Bacillariophycidae</taxon>
        <taxon>Naviculales</taxon>
        <taxon>Naviculaceae</taxon>
        <taxon>Fistulifera</taxon>
    </lineage>
</organism>
<keyword evidence="2" id="KW-0067">ATP-binding</keyword>
<dbReference type="PANTHER" id="PTHR16305:SF28">
    <property type="entry name" value="GUANYLATE CYCLASE DOMAIN-CONTAINING PROTEIN"/>
    <property type="match status" value="1"/>
</dbReference>
<dbReference type="InParanoid" id="A0A1Z5KAE7"/>
<dbReference type="SUPFAM" id="SSF52540">
    <property type="entry name" value="P-loop containing nucleoside triphosphate hydrolases"/>
    <property type="match status" value="1"/>
</dbReference>
<dbReference type="InterPro" id="IPR001054">
    <property type="entry name" value="A/G_cyclase"/>
</dbReference>
<dbReference type="PROSITE" id="PS00675">
    <property type="entry name" value="SIGMA54_INTERACT_1"/>
    <property type="match status" value="1"/>
</dbReference>
<dbReference type="EMBL" id="BDSP01000199">
    <property type="protein sequence ID" value="GAX23240.1"/>
    <property type="molecule type" value="Genomic_DNA"/>
</dbReference>
<feature type="compositionally biased region" description="Polar residues" evidence="3">
    <location>
        <begin position="23"/>
        <end position="34"/>
    </location>
</feature>
<feature type="region of interest" description="Disordered" evidence="3">
    <location>
        <begin position="1"/>
        <end position="53"/>
    </location>
</feature>
<accession>A0A1Z5KAE7</accession>
<dbReference type="Pfam" id="PF00211">
    <property type="entry name" value="Guanylate_cyc"/>
    <property type="match status" value="1"/>
</dbReference>
<name>A0A1Z5KAE7_FISSO</name>
<dbReference type="Proteomes" id="UP000198406">
    <property type="component" value="Unassembled WGS sequence"/>
</dbReference>
<feature type="region of interest" description="Disordered" evidence="3">
    <location>
        <begin position="234"/>
        <end position="257"/>
    </location>
</feature>
<evidence type="ECO:0000313" key="6">
    <source>
        <dbReference type="Proteomes" id="UP000198406"/>
    </source>
</evidence>
<gene>
    <name evidence="5" type="ORF">FisN_21Hh077</name>
</gene>
<dbReference type="InterPro" id="IPR027417">
    <property type="entry name" value="P-loop_NTPase"/>
</dbReference>
<proteinExistence type="predicted"/>
<dbReference type="GO" id="GO:0009190">
    <property type="term" value="P:cyclic nucleotide biosynthetic process"/>
    <property type="evidence" value="ECO:0007669"/>
    <property type="project" value="InterPro"/>
</dbReference>
<dbReference type="Gene3D" id="3.30.70.1230">
    <property type="entry name" value="Nucleotide cyclase"/>
    <property type="match status" value="2"/>
</dbReference>
<keyword evidence="6" id="KW-1185">Reference proteome</keyword>
<evidence type="ECO:0000259" key="4">
    <source>
        <dbReference type="PROSITE" id="PS50125"/>
    </source>
</evidence>
<keyword evidence="1" id="KW-0547">Nucleotide-binding</keyword>
<feature type="region of interest" description="Disordered" evidence="3">
    <location>
        <begin position="944"/>
        <end position="976"/>
    </location>
</feature>
<reference evidence="5 6" key="1">
    <citation type="journal article" date="2015" name="Plant Cell">
        <title>Oil accumulation by the oleaginous diatom Fistulifera solaris as revealed by the genome and transcriptome.</title>
        <authorList>
            <person name="Tanaka T."/>
            <person name="Maeda Y."/>
            <person name="Veluchamy A."/>
            <person name="Tanaka M."/>
            <person name="Abida H."/>
            <person name="Marechal E."/>
            <person name="Bowler C."/>
            <person name="Muto M."/>
            <person name="Sunaga Y."/>
            <person name="Tanaka M."/>
            <person name="Yoshino T."/>
            <person name="Taniguchi T."/>
            <person name="Fukuda Y."/>
            <person name="Nemoto M."/>
            <person name="Matsumoto M."/>
            <person name="Wong P.S."/>
            <person name="Aburatani S."/>
            <person name="Fujibuchi W."/>
        </authorList>
    </citation>
    <scope>NUCLEOTIDE SEQUENCE [LARGE SCALE GENOMIC DNA]</scope>
    <source>
        <strain evidence="5 6">JPCC DA0580</strain>
    </source>
</reference>
<dbReference type="GO" id="GO:0005524">
    <property type="term" value="F:ATP binding"/>
    <property type="evidence" value="ECO:0007669"/>
    <property type="project" value="UniProtKB-KW"/>
</dbReference>
<protein>
    <recommendedName>
        <fullName evidence="4">Guanylate cyclase domain-containing protein</fullName>
    </recommendedName>
</protein>
<feature type="region of interest" description="Disordered" evidence="3">
    <location>
        <begin position="901"/>
        <end position="927"/>
    </location>
</feature>
<feature type="region of interest" description="Disordered" evidence="3">
    <location>
        <begin position="990"/>
        <end position="1009"/>
    </location>
</feature>
<dbReference type="Gene3D" id="3.40.50.300">
    <property type="entry name" value="P-loop containing nucleotide triphosphate hydrolases"/>
    <property type="match status" value="1"/>
</dbReference>
<dbReference type="PROSITE" id="PS50125">
    <property type="entry name" value="GUANYLATE_CYCLASE_2"/>
    <property type="match status" value="2"/>
</dbReference>
<sequence length="1899" mass="211305">MDPRPMKPARSRSMEMDPRRGTSRTNSFDQQLMTGLTRRPGRREERRNSVDGVESFANSYRTSVILSPAARYNSEESESDTTSNANSTMGLARYLNSSTDGGRNKLNRHKSTETGLPVLPGNIRRSRALDDSSDMSDASLSLGGVLGQSSSYATSQSPRVGHSSADLSNLAMVALMHQSSLTLPTANMARNDTDAHLKLKKEQLIESVVWFSFHTPKTVMEDLITHELEVWRSSTPVKSRQTRRGGRRKTGGEAASVSSMDDLASSADVLDGQRLSENLIKLQDKGNHSFMQLPKSVPRESALLFVDMSGFTKLSTMLDAESLSKVINAYFDMIVTEVIQHGGDILKFAGDAFFAEWRVVSEDGASGLNVRNPLENLNASLASVNEFMWDDGEVPKLSTCVLMAAQCACSIVAKFSDFHVTSASPSKNEAMLNVHCGVGVGKMTGLHVGDFKDGEEEEDAIELRREFLILGEPIEQVSIAADVANDGEVFASPEAVAALAHCVDLTDEQLYTDKPLLIASRGECYLDFSDHATERQASLQQNDESLRVHCSALNNTALARLHLQMALYVHPVIRGDELALSAAIQSGKATQPTEALESRHRAEAELRSVFTMFINAMISPKITGDEEIDFELTQKLHHIMHVTSRELDRYSGHLRQFIVDDKGVVLIATFGLRGSTFPNMVANNALPAAFAINRCLKDELSVENRIGCTFGKVYCGVVGGIRRHEFAVLGAPCNLAARLMCSKENKGILVDEAVQQQAGDRFLMNSLKPIQAKGYDKPVTIFEPLNTVPAYKKKKSAYPFIGRKEEKRAVMSVADYMLDNPSKSSIVFVIGESGSGKSALATSVVDEIKEVNAAKKEAKKIIIAARSTSNETEQRIPLSSFRQVFLSMIRDLCEYDGSLTMNNDSEGRSASSRGSGGLGGLSGRRQNHAFSRNRSGRFLGATAQNASLSRSSHTSRQLSSHGTVSSHSSSNEKRPSLMHQSIVHTQHNEYSEPTDFSMTETEHTSRSSTFKNFVRRGSFSKRSRLLSGYSSHGGEQYKAKKDALSHSLHQLRTVERSGNTRDTGSERPALLGMSLHKQRSTRESLMRSTMKSQSVRNIKGAKGTIDDSTVASADSNVNRLADSVPYFEKLCWICEQLDYPFEYADIVGSQFFGLDSASPITHVDGHVPTMDELADFLSKAFVCVSDFADMAIVVLDDFQWTDTFSWKIFRALCKISPKMLLVCATRSHDKQALRRLSTALAEENDLQGKLTEISLGPLEFGDIRDLIALILEVDKSSVSEGICTDIFQRTGGLPVFVVQTLENIKRKKTLELVEGVLRWNAEGLREKRNFSSTNNTAVMEESFLSRVDSLDSRVRKVLQTCAILGLEFALTDVIQVHPEMAEIEIENALDLAVDEMILVEHSKDDDETISLKSISLSEDEHTFSSHSKTSRSHSRNTLDDRYFQFSHAMWRNNVLATMLKERKYELHRLIAETMEGDKVLVLEQSNISRLLTIFEHWKACGDFCKAAPLALAVGARLEEWDLSAQSLELYEDALELSFESIFNAEEEKDPDSEWIQVKAKPMVLDLILRLHICVGLCHQRLGDPEESIFFFEDAYSIIKSASKIPGMSKALMMPIISSLCVLKLDAHESEYPNDLAEEQATLIETLLYEANNNGHPVHICRALSIKASHEARLCNFEQSNGCVDTILSIYDIASHSSDMVAEYGCDFALVSVAESVQWLYLSQEQEQAELRADYIMDELLPQVDGMDIDDTMLIILPVISVLMLVDRSKDADWLLKKYIINPYHESGQVSFWSPVFNPLAYVLELILMEESEQYDTDILEDLEAWVMDEESSNYDIELERRAHTLMGELCWRLAYTKEQGDPERRALLDRAAELLTPIANYPHPDIFLRHTARALLEAM</sequence>
<dbReference type="InterPro" id="IPR025662">
    <property type="entry name" value="Sigma_54_int_dom_ATP-bd_1"/>
</dbReference>
<feature type="domain" description="Guanylate cyclase" evidence="4">
    <location>
        <begin position="705"/>
        <end position="740"/>
    </location>
</feature>
<dbReference type="InterPro" id="IPR029787">
    <property type="entry name" value="Nucleotide_cyclase"/>
</dbReference>